<dbReference type="SUPFAM" id="SSF47616">
    <property type="entry name" value="GST C-terminal domain-like"/>
    <property type="match status" value="1"/>
</dbReference>
<dbReference type="Gene3D" id="1.20.1050.10">
    <property type="match status" value="1"/>
</dbReference>
<dbReference type="EMBL" id="CADILE010000002">
    <property type="protein sequence ID" value="CAB3832594.1"/>
    <property type="molecule type" value="Genomic_DNA"/>
</dbReference>
<evidence type="ECO:0000313" key="3">
    <source>
        <dbReference type="EMBL" id="CAB3832594.1"/>
    </source>
</evidence>
<dbReference type="Pfam" id="PF00043">
    <property type="entry name" value="GST_C"/>
    <property type="match status" value="1"/>
</dbReference>
<dbReference type="RefSeq" id="WP_100507744.1">
    <property type="nucleotide sequence ID" value="NZ_CADILE010000002.1"/>
</dbReference>
<dbReference type="EC" id="2.5.1.18" evidence="3"/>
<dbReference type="Pfam" id="PF13409">
    <property type="entry name" value="GST_N_2"/>
    <property type="match status" value="1"/>
</dbReference>
<dbReference type="PROSITE" id="PS50405">
    <property type="entry name" value="GST_CTER"/>
    <property type="match status" value="1"/>
</dbReference>
<accession>A0A2M9H0J4</accession>
<proteinExistence type="inferred from homology"/>
<dbReference type="Gene3D" id="3.40.30.10">
    <property type="entry name" value="Glutaredoxin"/>
    <property type="match status" value="1"/>
</dbReference>
<dbReference type="InterPro" id="IPR036282">
    <property type="entry name" value="Glutathione-S-Trfase_C_sf"/>
</dbReference>
<evidence type="ECO:0000313" key="4">
    <source>
        <dbReference type="Proteomes" id="UP000494122"/>
    </source>
</evidence>
<dbReference type="GO" id="GO:0004364">
    <property type="term" value="F:glutathione transferase activity"/>
    <property type="evidence" value="ECO:0007669"/>
    <property type="project" value="UniProtKB-EC"/>
</dbReference>
<dbReference type="AlphaFoldDB" id="A0A2M9H0J4"/>
<sequence>MLNILGKASSINVRKVLWTCVELGLPFEREDWGSGFRPTNEPTFLALNPNAMVPVLRDGDFVLWESNSIIRYLANQYGAGREQPLYPSEPRRRARVDQWMDWQATDLNRSWSYAFLALARQSPAHRDAAAIEASSRDWGHFMGILERRLGETGAYVAGEDFTLADIAIGLSVNRWFATPLDDALRPALPAVAAYYDRLAERPGYRAHGRNGTA</sequence>
<dbReference type="SFLD" id="SFLDG01150">
    <property type="entry name" value="Main.1:_Beta-like"/>
    <property type="match status" value="1"/>
</dbReference>
<dbReference type="Proteomes" id="UP000494122">
    <property type="component" value="Unassembled WGS sequence"/>
</dbReference>
<dbReference type="PANTHER" id="PTHR44051">
    <property type="entry name" value="GLUTATHIONE S-TRANSFERASE-RELATED"/>
    <property type="match status" value="1"/>
</dbReference>
<dbReference type="InterPro" id="IPR010987">
    <property type="entry name" value="Glutathione-S-Trfase_C-like"/>
</dbReference>
<dbReference type="CDD" id="cd03180">
    <property type="entry name" value="GST_C_2"/>
    <property type="match status" value="1"/>
</dbReference>
<dbReference type="SFLD" id="SFLDG00358">
    <property type="entry name" value="Main_(cytGST)"/>
    <property type="match status" value="1"/>
</dbReference>
<dbReference type="FunFam" id="3.40.30.10:FF:000039">
    <property type="entry name" value="Glutathione S-transferase domain"/>
    <property type="match status" value="1"/>
</dbReference>
<reference evidence="3 4" key="1">
    <citation type="submission" date="2020-04" db="EMBL/GenBank/DDBJ databases">
        <authorList>
            <person name="De Canck E."/>
        </authorList>
    </citation>
    <scope>NUCLEOTIDE SEQUENCE [LARGE SCALE GENOMIC DNA]</scope>
    <source>
        <strain evidence="3 4">LMG 3328</strain>
    </source>
</reference>
<evidence type="ECO:0000256" key="1">
    <source>
        <dbReference type="ARBA" id="ARBA00007409"/>
    </source>
</evidence>
<gene>
    <name evidence="3" type="primary">gstB_1</name>
    <name evidence="3" type="ORF">LMG3328_00836</name>
</gene>
<comment type="similarity">
    <text evidence="1">Belongs to the GST superfamily.</text>
</comment>
<organism evidence="3 4">
    <name type="scientific">Achromobacter ruhlandii</name>
    <dbReference type="NCBI Taxonomy" id="72557"/>
    <lineage>
        <taxon>Bacteria</taxon>
        <taxon>Pseudomonadati</taxon>
        <taxon>Pseudomonadota</taxon>
        <taxon>Betaproteobacteria</taxon>
        <taxon>Burkholderiales</taxon>
        <taxon>Alcaligenaceae</taxon>
        <taxon>Achromobacter</taxon>
    </lineage>
</organism>
<dbReference type="InterPro" id="IPR004045">
    <property type="entry name" value="Glutathione_S-Trfase_N"/>
</dbReference>
<evidence type="ECO:0000256" key="2">
    <source>
        <dbReference type="ARBA" id="ARBA00022679"/>
    </source>
</evidence>
<dbReference type="SFLD" id="SFLDS00019">
    <property type="entry name" value="Glutathione_Transferase_(cytos"/>
    <property type="match status" value="1"/>
</dbReference>
<dbReference type="PROSITE" id="PS50404">
    <property type="entry name" value="GST_NTER"/>
    <property type="match status" value="1"/>
</dbReference>
<name>A0A2M9H0J4_9BURK</name>
<dbReference type="PANTHER" id="PTHR44051:SF19">
    <property type="entry name" value="DISULFIDE-BOND OXIDOREDUCTASE YFCG"/>
    <property type="match status" value="1"/>
</dbReference>
<dbReference type="InterPro" id="IPR036249">
    <property type="entry name" value="Thioredoxin-like_sf"/>
</dbReference>
<protein>
    <submittedName>
        <fullName evidence="3">Glutathione S-transferase GstB</fullName>
        <ecNumber evidence="3">2.5.1.18</ecNumber>
    </submittedName>
</protein>
<dbReference type="SUPFAM" id="SSF52833">
    <property type="entry name" value="Thioredoxin-like"/>
    <property type="match status" value="1"/>
</dbReference>
<dbReference type="CDD" id="cd03047">
    <property type="entry name" value="GST_N_2"/>
    <property type="match status" value="1"/>
</dbReference>
<keyword evidence="2 3" id="KW-0808">Transferase</keyword>
<dbReference type="InterPro" id="IPR004046">
    <property type="entry name" value="GST_C"/>
</dbReference>
<dbReference type="InterPro" id="IPR040079">
    <property type="entry name" value="Glutathione_S-Trfase"/>
</dbReference>